<feature type="transmembrane region" description="Helical" evidence="1">
    <location>
        <begin position="7"/>
        <end position="24"/>
    </location>
</feature>
<sequence length="162" mass="18548">MRFLIDLRFLFVPPIGLALRFIISQDSSWPQNGNFKLESLGLPMFLLTFLVVVGVTFLCLVISIKFVLTVERLRLQTGDVSCPLTILLIASLILPLSVFWFAYLMLLLLSPCSGFIFYQLKRFVYRFCHPFRATFFCYQEEAEPPLPQVGVQVIEVEGSNND</sequence>
<evidence type="ECO:0000313" key="3">
    <source>
        <dbReference type="Proteomes" id="UP000811609"/>
    </source>
</evidence>
<dbReference type="Proteomes" id="UP000811609">
    <property type="component" value="Chromosome 14"/>
</dbReference>
<dbReference type="EMBL" id="CM031822">
    <property type="protein sequence ID" value="KAG6629767.1"/>
    <property type="molecule type" value="Genomic_DNA"/>
</dbReference>
<proteinExistence type="predicted"/>
<keyword evidence="3" id="KW-1185">Reference proteome</keyword>
<keyword evidence="1" id="KW-1133">Transmembrane helix</keyword>
<name>A0A8T1NLK6_CARIL</name>
<accession>A0A8T1NLK6</accession>
<keyword evidence="1" id="KW-0472">Membrane</keyword>
<comment type="caution">
    <text evidence="2">The sequence shown here is derived from an EMBL/GenBank/DDBJ whole genome shotgun (WGS) entry which is preliminary data.</text>
</comment>
<feature type="transmembrane region" description="Helical" evidence="1">
    <location>
        <begin position="44"/>
        <end position="68"/>
    </location>
</feature>
<keyword evidence="1" id="KW-0812">Transmembrane</keyword>
<evidence type="ECO:0000256" key="1">
    <source>
        <dbReference type="SAM" id="Phobius"/>
    </source>
</evidence>
<organism evidence="2 3">
    <name type="scientific">Carya illinoinensis</name>
    <name type="common">Pecan</name>
    <dbReference type="NCBI Taxonomy" id="32201"/>
    <lineage>
        <taxon>Eukaryota</taxon>
        <taxon>Viridiplantae</taxon>
        <taxon>Streptophyta</taxon>
        <taxon>Embryophyta</taxon>
        <taxon>Tracheophyta</taxon>
        <taxon>Spermatophyta</taxon>
        <taxon>Magnoliopsida</taxon>
        <taxon>eudicotyledons</taxon>
        <taxon>Gunneridae</taxon>
        <taxon>Pentapetalae</taxon>
        <taxon>rosids</taxon>
        <taxon>fabids</taxon>
        <taxon>Fagales</taxon>
        <taxon>Juglandaceae</taxon>
        <taxon>Carya</taxon>
    </lineage>
</organism>
<protein>
    <submittedName>
        <fullName evidence="2">Uncharacterized protein</fullName>
    </submittedName>
</protein>
<evidence type="ECO:0000313" key="2">
    <source>
        <dbReference type="EMBL" id="KAG6629767.1"/>
    </source>
</evidence>
<gene>
    <name evidence="2" type="ORF">CIPAW_14G108100</name>
</gene>
<reference evidence="2" key="1">
    <citation type="submission" date="2020-12" db="EMBL/GenBank/DDBJ databases">
        <title>WGS assembly of Carya illinoinensis cv. Pawnee.</title>
        <authorList>
            <person name="Platts A."/>
            <person name="Shu S."/>
            <person name="Wright S."/>
            <person name="Barry K."/>
            <person name="Edger P."/>
            <person name="Pires J.C."/>
            <person name="Schmutz J."/>
        </authorList>
    </citation>
    <scope>NUCLEOTIDE SEQUENCE</scope>
    <source>
        <tissue evidence="2">Leaf</tissue>
    </source>
</reference>
<dbReference type="AlphaFoldDB" id="A0A8T1NLK6"/>